<dbReference type="EMBL" id="KZ819397">
    <property type="protein sequence ID" value="PWN41203.1"/>
    <property type="molecule type" value="Genomic_DNA"/>
</dbReference>
<dbReference type="InParanoid" id="A0A316VXS3"/>
<dbReference type="GeneID" id="37032599"/>
<keyword evidence="2" id="KW-1185">Reference proteome</keyword>
<proteinExistence type="predicted"/>
<organism evidence="1 2">
    <name type="scientific">Ceraceosorus guamensis</name>
    <dbReference type="NCBI Taxonomy" id="1522189"/>
    <lineage>
        <taxon>Eukaryota</taxon>
        <taxon>Fungi</taxon>
        <taxon>Dikarya</taxon>
        <taxon>Basidiomycota</taxon>
        <taxon>Ustilaginomycotina</taxon>
        <taxon>Exobasidiomycetes</taxon>
        <taxon>Ceraceosorales</taxon>
        <taxon>Ceraceosoraceae</taxon>
        <taxon>Ceraceosorus</taxon>
    </lineage>
</organism>
<gene>
    <name evidence="1" type="ORF">IE81DRAFT_184508</name>
</gene>
<sequence length="245" mass="27023">MHARSPAFTRSQSAMKARWMFMVALHHFNHCPRRCGHQPSVDRNEEKGGKDAASRESAVHVYGTLGSRIGRGPRSPSVLSRSFHDIHDCLACVLVVHRRDERCAERPRDDCLDARRPLVTFSSRFVLTSAYKSMAARSRARDSYDFRAPLALNLPPLNALIGRHTHHSLTSSGYVSITEHLTGCGSDDEWINHMPATLSQSGVRGRGPTKDQGLTCTQRISPTHVPITTLVIATTTLLGAAVHGK</sequence>
<name>A0A316VXS3_9BASI</name>
<dbReference type="Proteomes" id="UP000245783">
    <property type="component" value="Unassembled WGS sequence"/>
</dbReference>
<protein>
    <submittedName>
        <fullName evidence="1">Uncharacterized protein</fullName>
    </submittedName>
</protein>
<evidence type="ECO:0000313" key="2">
    <source>
        <dbReference type="Proteomes" id="UP000245783"/>
    </source>
</evidence>
<dbReference type="AlphaFoldDB" id="A0A316VXS3"/>
<accession>A0A316VXS3</accession>
<dbReference type="RefSeq" id="XP_025368363.1">
    <property type="nucleotide sequence ID" value="XM_025510729.1"/>
</dbReference>
<reference evidence="1 2" key="1">
    <citation type="journal article" date="2018" name="Mol. Biol. Evol.">
        <title>Broad Genomic Sampling Reveals a Smut Pathogenic Ancestry of the Fungal Clade Ustilaginomycotina.</title>
        <authorList>
            <person name="Kijpornyongpan T."/>
            <person name="Mondo S.J."/>
            <person name="Barry K."/>
            <person name="Sandor L."/>
            <person name="Lee J."/>
            <person name="Lipzen A."/>
            <person name="Pangilinan J."/>
            <person name="LaButti K."/>
            <person name="Hainaut M."/>
            <person name="Henrissat B."/>
            <person name="Grigoriev I.V."/>
            <person name="Spatafora J.W."/>
            <person name="Aime M.C."/>
        </authorList>
    </citation>
    <scope>NUCLEOTIDE SEQUENCE [LARGE SCALE GENOMIC DNA]</scope>
    <source>
        <strain evidence="1 2">MCA 4658</strain>
    </source>
</reference>
<evidence type="ECO:0000313" key="1">
    <source>
        <dbReference type="EMBL" id="PWN41203.1"/>
    </source>
</evidence>